<proteinExistence type="predicted"/>
<evidence type="ECO:0008006" key="2">
    <source>
        <dbReference type="Google" id="ProtNLM"/>
    </source>
</evidence>
<dbReference type="EMBL" id="UINC01145233">
    <property type="protein sequence ID" value="SVD35241.1"/>
    <property type="molecule type" value="Genomic_DNA"/>
</dbReference>
<evidence type="ECO:0000313" key="1">
    <source>
        <dbReference type="EMBL" id="SVD35241.1"/>
    </source>
</evidence>
<organism evidence="1">
    <name type="scientific">marine metagenome</name>
    <dbReference type="NCBI Taxonomy" id="408172"/>
    <lineage>
        <taxon>unclassified sequences</taxon>
        <taxon>metagenomes</taxon>
        <taxon>ecological metagenomes</taxon>
    </lineage>
</organism>
<protein>
    <recommendedName>
        <fullName evidence="2">Septum formation-related domain-containing protein</fullName>
    </recommendedName>
</protein>
<name>A0A382UNI9_9ZZZZ</name>
<sequence>MKKLFPFILLVTAIALTFNGCDTGFERDEYGSIISGGSIDVTSLRIGDCFNDLNPEEVKKLSEDRSEGEALDVHYVSAVPCNMPHNNEVSAESESLFSDLSDFPSDEEFSIRIGTFCIPEMYKYVGIDTNLGENEKENVFLDVFPEWYMYFFPSKHSWNLGERKISCLLYTELARESSARNLLKKRY</sequence>
<reference evidence="1" key="1">
    <citation type="submission" date="2018-05" db="EMBL/GenBank/DDBJ databases">
        <authorList>
            <person name="Lanie J.A."/>
            <person name="Ng W.-L."/>
            <person name="Kazmierczak K.M."/>
            <person name="Andrzejewski T.M."/>
            <person name="Davidsen T.M."/>
            <person name="Wayne K.J."/>
            <person name="Tettelin H."/>
            <person name="Glass J.I."/>
            <person name="Rusch D."/>
            <person name="Podicherti R."/>
            <person name="Tsui H.-C.T."/>
            <person name="Winkler M.E."/>
        </authorList>
    </citation>
    <scope>NUCLEOTIDE SEQUENCE</scope>
</reference>
<accession>A0A382UNI9</accession>
<gene>
    <name evidence="1" type="ORF">METZ01_LOCUS388095</name>
</gene>
<dbReference type="AlphaFoldDB" id="A0A382UNI9"/>